<dbReference type="EMBL" id="MU117962">
    <property type="protein sequence ID" value="KAF9653936.1"/>
    <property type="molecule type" value="Genomic_DNA"/>
</dbReference>
<evidence type="ECO:0000313" key="2">
    <source>
        <dbReference type="Proteomes" id="UP000886501"/>
    </source>
</evidence>
<proteinExistence type="predicted"/>
<organism evidence="1 2">
    <name type="scientific">Thelephora ganbajun</name>
    <name type="common">Ganba fungus</name>
    <dbReference type="NCBI Taxonomy" id="370292"/>
    <lineage>
        <taxon>Eukaryota</taxon>
        <taxon>Fungi</taxon>
        <taxon>Dikarya</taxon>
        <taxon>Basidiomycota</taxon>
        <taxon>Agaricomycotina</taxon>
        <taxon>Agaricomycetes</taxon>
        <taxon>Thelephorales</taxon>
        <taxon>Thelephoraceae</taxon>
        <taxon>Thelephora</taxon>
    </lineage>
</organism>
<protein>
    <submittedName>
        <fullName evidence="1">Nucleoside hydrolase</fullName>
    </submittedName>
</protein>
<sequence length="432" mass="47285">MSGSTAKIPVIIDTDPGVDDVIGILLALASPELEVLAITVTFGNTSLDCCSKNVFNLYDALARHFEAAPDDRGRFPNFTQPRKTILALGAEKPTHGSIHTAQYFHGRDGLGDITTRHPDLQAAFAATDHQHPQLEVSSRSAIDVSLGLIQSEPDKSITYIALGPLTNLSGMLKKDPTLVKERLGRVVCMGGALGVPGNCTPVAEFNFFADPHAVYDVLTPAVPDQGFPLERFILVPLDVTTTHEMPFPLYRAEVDPEFENTSSPSNAARKPPLSHFTSAFLERTREVMLSFGKDAMELHDPVAVWFAIENPPGKESAGQSPLLKRGWRATRRQFQVERTGEFTRGMLVVDRRDDAGVYAPGDNRSHVQQGLNWLHISHRPPESVAVPAPVLMHMDDTGKKSNVGVFTVVETPGPGACLDLLFRRVWGVYRQP</sequence>
<name>A0ACB6ZWV5_THEGA</name>
<reference evidence="1" key="1">
    <citation type="submission" date="2019-10" db="EMBL/GenBank/DDBJ databases">
        <authorList>
            <consortium name="DOE Joint Genome Institute"/>
            <person name="Kuo A."/>
            <person name="Miyauchi S."/>
            <person name="Kiss E."/>
            <person name="Drula E."/>
            <person name="Kohler A."/>
            <person name="Sanchez-Garcia M."/>
            <person name="Andreopoulos B."/>
            <person name="Barry K.W."/>
            <person name="Bonito G."/>
            <person name="Buee M."/>
            <person name="Carver A."/>
            <person name="Chen C."/>
            <person name="Cichocki N."/>
            <person name="Clum A."/>
            <person name="Culley D."/>
            <person name="Crous P.W."/>
            <person name="Fauchery L."/>
            <person name="Girlanda M."/>
            <person name="Hayes R."/>
            <person name="Keri Z."/>
            <person name="Labutti K."/>
            <person name="Lipzen A."/>
            <person name="Lombard V."/>
            <person name="Magnuson J."/>
            <person name="Maillard F."/>
            <person name="Morin E."/>
            <person name="Murat C."/>
            <person name="Nolan M."/>
            <person name="Ohm R."/>
            <person name="Pangilinan J."/>
            <person name="Pereira M."/>
            <person name="Perotto S."/>
            <person name="Peter M."/>
            <person name="Riley R."/>
            <person name="Sitrit Y."/>
            <person name="Stielow B."/>
            <person name="Szollosi G."/>
            <person name="Zifcakova L."/>
            <person name="Stursova M."/>
            <person name="Spatafora J.W."/>
            <person name="Tedersoo L."/>
            <person name="Vaario L.-M."/>
            <person name="Yamada A."/>
            <person name="Yan M."/>
            <person name="Wang P."/>
            <person name="Xu J."/>
            <person name="Bruns T."/>
            <person name="Baldrian P."/>
            <person name="Vilgalys R."/>
            <person name="Henrissat B."/>
            <person name="Grigoriev I.V."/>
            <person name="Hibbett D."/>
            <person name="Nagy L.G."/>
            <person name="Martin F.M."/>
        </authorList>
    </citation>
    <scope>NUCLEOTIDE SEQUENCE</scope>
    <source>
        <strain evidence="1">P2</strain>
    </source>
</reference>
<evidence type="ECO:0000313" key="1">
    <source>
        <dbReference type="EMBL" id="KAF9653936.1"/>
    </source>
</evidence>
<keyword evidence="1" id="KW-0378">Hydrolase</keyword>
<accession>A0ACB6ZWV5</accession>
<keyword evidence="2" id="KW-1185">Reference proteome</keyword>
<dbReference type="Proteomes" id="UP000886501">
    <property type="component" value="Unassembled WGS sequence"/>
</dbReference>
<gene>
    <name evidence="1" type="ORF">BDM02DRAFT_3125375</name>
</gene>
<comment type="caution">
    <text evidence="1">The sequence shown here is derived from an EMBL/GenBank/DDBJ whole genome shotgun (WGS) entry which is preliminary data.</text>
</comment>
<reference evidence="1" key="2">
    <citation type="journal article" date="2020" name="Nat. Commun.">
        <title>Large-scale genome sequencing of mycorrhizal fungi provides insights into the early evolution of symbiotic traits.</title>
        <authorList>
            <person name="Miyauchi S."/>
            <person name="Kiss E."/>
            <person name="Kuo A."/>
            <person name="Drula E."/>
            <person name="Kohler A."/>
            <person name="Sanchez-Garcia M."/>
            <person name="Morin E."/>
            <person name="Andreopoulos B."/>
            <person name="Barry K.W."/>
            <person name="Bonito G."/>
            <person name="Buee M."/>
            <person name="Carver A."/>
            <person name="Chen C."/>
            <person name="Cichocki N."/>
            <person name="Clum A."/>
            <person name="Culley D."/>
            <person name="Crous P.W."/>
            <person name="Fauchery L."/>
            <person name="Girlanda M."/>
            <person name="Hayes R.D."/>
            <person name="Keri Z."/>
            <person name="LaButti K."/>
            <person name="Lipzen A."/>
            <person name="Lombard V."/>
            <person name="Magnuson J."/>
            <person name="Maillard F."/>
            <person name="Murat C."/>
            <person name="Nolan M."/>
            <person name="Ohm R.A."/>
            <person name="Pangilinan J."/>
            <person name="Pereira M.F."/>
            <person name="Perotto S."/>
            <person name="Peter M."/>
            <person name="Pfister S."/>
            <person name="Riley R."/>
            <person name="Sitrit Y."/>
            <person name="Stielow J.B."/>
            <person name="Szollosi G."/>
            <person name="Zifcakova L."/>
            <person name="Stursova M."/>
            <person name="Spatafora J.W."/>
            <person name="Tedersoo L."/>
            <person name="Vaario L.M."/>
            <person name="Yamada A."/>
            <person name="Yan M."/>
            <person name="Wang P."/>
            <person name="Xu J."/>
            <person name="Bruns T."/>
            <person name="Baldrian P."/>
            <person name="Vilgalys R."/>
            <person name="Dunand C."/>
            <person name="Henrissat B."/>
            <person name="Grigoriev I.V."/>
            <person name="Hibbett D."/>
            <person name="Nagy L.G."/>
            <person name="Martin F.M."/>
        </authorList>
    </citation>
    <scope>NUCLEOTIDE SEQUENCE</scope>
    <source>
        <strain evidence="1">P2</strain>
    </source>
</reference>